<feature type="domain" description="DUF7619" evidence="3">
    <location>
        <begin position="650"/>
        <end position="784"/>
    </location>
</feature>
<gene>
    <name evidence="4" type="ORF">ADICEAN_02139</name>
</gene>
<dbReference type="STRING" id="1279009.ADICEAN_02139"/>
<dbReference type="InterPro" id="IPR026444">
    <property type="entry name" value="Secre_tail"/>
</dbReference>
<dbReference type="EMBL" id="AODQ01000048">
    <property type="protein sequence ID" value="EMR02722.1"/>
    <property type="molecule type" value="Genomic_DNA"/>
</dbReference>
<keyword evidence="1" id="KW-0732">Signal</keyword>
<organism evidence="4 5">
    <name type="scientific">Cesiribacter andamanensis AMV16</name>
    <dbReference type="NCBI Taxonomy" id="1279009"/>
    <lineage>
        <taxon>Bacteria</taxon>
        <taxon>Pseudomonadati</taxon>
        <taxon>Bacteroidota</taxon>
        <taxon>Cytophagia</taxon>
        <taxon>Cytophagales</taxon>
        <taxon>Cesiribacteraceae</taxon>
        <taxon>Cesiribacter</taxon>
    </lineage>
</organism>
<evidence type="ECO:0000259" key="3">
    <source>
        <dbReference type="Pfam" id="PF24595"/>
    </source>
</evidence>
<evidence type="ECO:0000313" key="4">
    <source>
        <dbReference type="EMBL" id="EMR02722.1"/>
    </source>
</evidence>
<dbReference type="NCBIfam" id="TIGR01451">
    <property type="entry name" value="B_ant_repeat"/>
    <property type="match status" value="1"/>
</dbReference>
<accession>M7N620</accession>
<dbReference type="InterPro" id="IPR055353">
    <property type="entry name" value="DUF7619"/>
</dbReference>
<sequence length="879" mass="96817">MIRFFTLLLLAGFFVGAQAQTPSLLKDVVPGNRGLGYRLYHSEAETSQFLITGNAFYFYSIDPLGKIGFWRSTGTSAGTYPLLEAAYSRELATAIADYQMSIPAVALGDGVYFVWQDAEQRPGIWKATESSVEQAPMPEEAVGKLPRNLTAFQGGFLFSTNSQLWKSDGTAAGTQLIKEFSDPYQPLEHLTPQGNAVYFLAYDEAGRGIWKTDGSTQGTTFLHDLSYTWLTPYEGNLYFPTPEGSMSQALWKLETSTDRIGKLGTFDSGVGTSYPHQFTRAAGKLFFLAHSPTDTIALHVTDGTPEGTYSLVERNVNSLMGFKDKLFLASQSGTTLKSSQGMPGDVRVEVELEGLHPSFIHATEDILYFSAVQSAYGRELWRTDGTQEGTYRISDIREGALHTSFGASFIFKEGLYFLADDGVHGLELWKLAQPGSQLSGRAFLDSNKNGMADAGETGLMHQQILVEPGNTLLYTNNAGLFSLAAEPGTYQVTLLPADDWAISSAQTTFTLTVPGSEQALFGVYLANERRELDVRLTPASSSRCSVQVPYWLQLQNKGNVDASGQLQLRLDPQAELMAVSPAPSSSEDGVLLWNFENLPPTQQRNILLYIKMPDFRSMGDTLRFYSQASFSGTEIMVKDTLEQILLCSYDPNDKLVKPAGINPEHFTLKNSWLDYTIRFQNTGNAEALTVVLRDTLDQHLDLSSFELLGSSHPMQLSRKDRALTFQFDDINLPDSTSNEPESHGFVRYRIRAKAGVAENTVVENTAHIFFDFNPAIVTNTTFNTLVSKLPERVVNGLPKGDAPGLHLYPNPTSGELRIESATSFRTLSIRNTMGQVVHTELLPGGSTSHSLSIATLPAGLYLIEIGDGRENLRKRLIKK</sequence>
<feature type="signal peptide" evidence="1">
    <location>
        <begin position="1"/>
        <end position="19"/>
    </location>
</feature>
<dbReference type="eggNOG" id="COG1520">
    <property type="taxonomic scope" value="Bacteria"/>
</dbReference>
<evidence type="ECO:0000256" key="1">
    <source>
        <dbReference type="SAM" id="SignalP"/>
    </source>
</evidence>
<dbReference type="Pfam" id="PF24595">
    <property type="entry name" value="DUF7619"/>
    <property type="match status" value="1"/>
</dbReference>
<proteinExistence type="predicted"/>
<evidence type="ECO:0000313" key="5">
    <source>
        <dbReference type="Proteomes" id="UP000011910"/>
    </source>
</evidence>
<dbReference type="InterPro" id="IPR047589">
    <property type="entry name" value="DUF11_rpt"/>
</dbReference>
<dbReference type="Proteomes" id="UP000011910">
    <property type="component" value="Unassembled WGS sequence"/>
</dbReference>
<dbReference type="AlphaFoldDB" id="M7N620"/>
<keyword evidence="5" id="KW-1185">Reference proteome</keyword>
<dbReference type="NCBIfam" id="TIGR04183">
    <property type="entry name" value="Por_Secre_tail"/>
    <property type="match status" value="1"/>
</dbReference>
<dbReference type="RefSeq" id="WP_009195532.1">
    <property type="nucleotide sequence ID" value="NZ_AODQ01000048.1"/>
</dbReference>
<name>M7N620_9BACT</name>
<reference evidence="4 5" key="1">
    <citation type="journal article" date="2013" name="Genome Announc.">
        <title>Draft Genome Sequence of Cesiribacter andamanensis Strain AMV16T, Isolated from a Soil Sample from a Mud Volcano in the Andaman Islands, India.</title>
        <authorList>
            <person name="Shivaji S."/>
            <person name="Ara S."/>
            <person name="Begum Z."/>
            <person name="Srinivas T.N."/>
            <person name="Singh A."/>
            <person name="Kumar Pinnaka A."/>
        </authorList>
    </citation>
    <scope>NUCLEOTIDE SEQUENCE [LARGE SCALE GENOMIC DNA]</scope>
    <source>
        <strain evidence="4 5">AMV16</strain>
    </source>
</reference>
<feature type="chain" id="PRO_5004081678" evidence="1">
    <location>
        <begin position="20"/>
        <end position="879"/>
    </location>
</feature>
<dbReference type="OrthoDB" id="1524003at2"/>
<dbReference type="Pfam" id="PF18962">
    <property type="entry name" value="Por_Secre_tail"/>
    <property type="match status" value="1"/>
</dbReference>
<feature type="domain" description="Secretion system C-terminal sorting" evidence="2">
    <location>
        <begin position="807"/>
        <end position="877"/>
    </location>
</feature>
<comment type="caution">
    <text evidence="4">The sequence shown here is derived from an EMBL/GenBank/DDBJ whole genome shotgun (WGS) entry which is preliminary data.</text>
</comment>
<protein>
    <submittedName>
        <fullName evidence="4">Uncharacterized protein</fullName>
    </submittedName>
</protein>
<evidence type="ECO:0000259" key="2">
    <source>
        <dbReference type="Pfam" id="PF18962"/>
    </source>
</evidence>